<dbReference type="Proteomes" id="UP000663879">
    <property type="component" value="Unassembled WGS sequence"/>
</dbReference>
<evidence type="ECO:0000313" key="1">
    <source>
        <dbReference type="EMBL" id="CAF0717535.1"/>
    </source>
</evidence>
<dbReference type="EMBL" id="CAJNOC010000127">
    <property type="protein sequence ID" value="CAF0717535.1"/>
    <property type="molecule type" value="Genomic_DNA"/>
</dbReference>
<protein>
    <submittedName>
        <fullName evidence="1">Uncharacterized protein</fullName>
    </submittedName>
</protein>
<name>A0A813M4F2_9BILA</name>
<dbReference type="AlphaFoldDB" id="A0A813M4F2"/>
<sequence>MKTKESTNCLVDPLSSDLIETQHNQKLEVFAQLNQLELNNVILIENDQMKNLNNFTNKDQSDIKLKTNTQNKERYEHKFRKESERLVNWNTKLEKFLGRSIMNEATRSHN</sequence>
<evidence type="ECO:0000313" key="2">
    <source>
        <dbReference type="Proteomes" id="UP000663879"/>
    </source>
</evidence>
<proteinExistence type="predicted"/>
<reference evidence="1" key="1">
    <citation type="submission" date="2021-02" db="EMBL/GenBank/DDBJ databases">
        <authorList>
            <person name="Nowell W R."/>
        </authorList>
    </citation>
    <scope>NUCLEOTIDE SEQUENCE</scope>
    <source>
        <strain evidence="1">Ploen Becks lab</strain>
    </source>
</reference>
<accession>A0A813M4F2</accession>
<comment type="caution">
    <text evidence="1">The sequence shown here is derived from an EMBL/GenBank/DDBJ whole genome shotgun (WGS) entry which is preliminary data.</text>
</comment>
<gene>
    <name evidence="1" type="ORF">OXX778_LOCUS1831</name>
</gene>
<keyword evidence="2" id="KW-1185">Reference proteome</keyword>
<organism evidence="1 2">
    <name type="scientific">Brachionus calyciflorus</name>
    <dbReference type="NCBI Taxonomy" id="104777"/>
    <lineage>
        <taxon>Eukaryota</taxon>
        <taxon>Metazoa</taxon>
        <taxon>Spiralia</taxon>
        <taxon>Gnathifera</taxon>
        <taxon>Rotifera</taxon>
        <taxon>Eurotatoria</taxon>
        <taxon>Monogononta</taxon>
        <taxon>Pseudotrocha</taxon>
        <taxon>Ploima</taxon>
        <taxon>Brachionidae</taxon>
        <taxon>Brachionus</taxon>
    </lineage>
</organism>